<evidence type="ECO:0000313" key="3">
    <source>
        <dbReference type="Proteomes" id="UP000755104"/>
    </source>
</evidence>
<protein>
    <submittedName>
        <fullName evidence="2">DUF2177 family protein</fullName>
    </submittedName>
</protein>
<keyword evidence="1" id="KW-1133">Transmembrane helix</keyword>
<feature type="transmembrane region" description="Helical" evidence="1">
    <location>
        <begin position="43"/>
        <end position="63"/>
    </location>
</feature>
<gene>
    <name evidence="2" type="ORF">K3174_02470</name>
</gene>
<feature type="transmembrane region" description="Helical" evidence="1">
    <location>
        <begin position="101"/>
        <end position="127"/>
    </location>
</feature>
<dbReference type="RefSeq" id="WP_221555305.1">
    <property type="nucleotide sequence ID" value="NZ_JAIGNO010000001.1"/>
</dbReference>
<dbReference type="InterPro" id="IPR018687">
    <property type="entry name" value="DUF2177_membr"/>
</dbReference>
<organism evidence="2 3">
    <name type="scientific">Qipengyuania qiaonensis</name>
    <dbReference type="NCBI Taxonomy" id="2867240"/>
    <lineage>
        <taxon>Bacteria</taxon>
        <taxon>Pseudomonadati</taxon>
        <taxon>Pseudomonadota</taxon>
        <taxon>Alphaproteobacteria</taxon>
        <taxon>Sphingomonadales</taxon>
        <taxon>Erythrobacteraceae</taxon>
        <taxon>Qipengyuania</taxon>
    </lineage>
</organism>
<dbReference type="Pfam" id="PF09945">
    <property type="entry name" value="DUF2177"/>
    <property type="match status" value="1"/>
</dbReference>
<dbReference type="EMBL" id="JAIGNO010000001">
    <property type="protein sequence ID" value="MBX7481382.1"/>
    <property type="molecule type" value="Genomic_DNA"/>
</dbReference>
<dbReference type="Proteomes" id="UP000755104">
    <property type="component" value="Unassembled WGS sequence"/>
</dbReference>
<accession>A0ABS7J283</accession>
<keyword evidence="1" id="KW-0472">Membrane</keyword>
<evidence type="ECO:0000256" key="1">
    <source>
        <dbReference type="SAM" id="Phobius"/>
    </source>
</evidence>
<keyword evidence="1" id="KW-0812">Transmembrane</keyword>
<keyword evidence="3" id="KW-1185">Reference proteome</keyword>
<comment type="caution">
    <text evidence="2">The sequence shown here is derived from an EMBL/GenBank/DDBJ whole genome shotgun (WGS) entry which is preliminary data.</text>
</comment>
<evidence type="ECO:0000313" key="2">
    <source>
        <dbReference type="EMBL" id="MBX7481382.1"/>
    </source>
</evidence>
<reference evidence="2 3" key="1">
    <citation type="submission" date="2021-08" db="EMBL/GenBank/DDBJ databases">
        <title>Comparative Genomics Analysis of the Genus Qipengyuania Reveals Extensive Genetic Diversity and Metabolic Versatility, Including the Description of Fifteen Novel Species.</title>
        <authorList>
            <person name="Liu Y."/>
        </authorList>
    </citation>
    <scope>NUCLEOTIDE SEQUENCE [LARGE SCALE GENOMIC DNA]</scope>
    <source>
        <strain evidence="2 3">6D47A</strain>
    </source>
</reference>
<sequence length="131" mass="13754">MTWIVAAVAAALVFGALDAVWLNWAGPNFYRPQLGNLLADSFSMAPALVFYAAYVGAIVWFAVRPGLANGIEAAILNGALLGAICYATYDLTNQATMRTWPTIVTVIDICWGTFATAGAAGAATFAARKFG</sequence>
<feature type="transmembrane region" description="Helical" evidence="1">
    <location>
        <begin position="70"/>
        <end position="89"/>
    </location>
</feature>
<proteinExistence type="predicted"/>
<name>A0ABS7J283_9SPHN</name>